<comment type="caution">
    <text evidence="3">The sequence shown here is derived from an EMBL/GenBank/DDBJ whole genome shotgun (WGS) entry which is preliminary data.</text>
</comment>
<keyword evidence="2" id="KW-0812">Transmembrane</keyword>
<dbReference type="EMBL" id="BQNB010021315">
    <property type="protein sequence ID" value="GJU05099.1"/>
    <property type="molecule type" value="Genomic_DNA"/>
</dbReference>
<evidence type="ECO:0008006" key="5">
    <source>
        <dbReference type="Google" id="ProtNLM"/>
    </source>
</evidence>
<feature type="transmembrane region" description="Helical" evidence="2">
    <location>
        <begin position="172"/>
        <end position="190"/>
    </location>
</feature>
<evidence type="ECO:0000313" key="4">
    <source>
        <dbReference type="Proteomes" id="UP001151760"/>
    </source>
</evidence>
<feature type="transmembrane region" description="Helical" evidence="2">
    <location>
        <begin position="202"/>
        <end position="226"/>
    </location>
</feature>
<evidence type="ECO:0000313" key="3">
    <source>
        <dbReference type="EMBL" id="GJU05099.1"/>
    </source>
</evidence>
<feature type="region of interest" description="Disordered" evidence="1">
    <location>
        <begin position="1"/>
        <end position="24"/>
    </location>
</feature>
<reference evidence="3" key="2">
    <citation type="submission" date="2022-01" db="EMBL/GenBank/DDBJ databases">
        <authorList>
            <person name="Yamashiro T."/>
            <person name="Shiraishi A."/>
            <person name="Satake H."/>
            <person name="Nakayama K."/>
        </authorList>
    </citation>
    <scope>NUCLEOTIDE SEQUENCE</scope>
</reference>
<name>A0ABQ5J1N0_9ASTR</name>
<proteinExistence type="predicted"/>
<accession>A0ABQ5J1N0</accession>
<keyword evidence="4" id="KW-1185">Reference proteome</keyword>
<evidence type="ECO:0000256" key="1">
    <source>
        <dbReference type="SAM" id="MobiDB-lite"/>
    </source>
</evidence>
<sequence>MGDENPIRTLGDYSKPSHEGHRNTIGLPVRNNVVPLRSDAIRLVQNKCSFHGLRSEDPNQHLKDLLKLVDSLDLDGDNRERTCMRRVFRVEYNRTNGIDKRCQVLISSDIKVVSSGWSFVSAIHGQMIYPVTSSTLDSARYYVMQGASLTQGMISIIPIGGSINPKGFLPSILLLVVIIVMVVIVIVIVIDDLSFILKLSFVIIGVPVGPVFLLGLLVFAIVAACASRARVTLSATTCRGYGMIHNDEDGDNDAYGDDGDNNVREISWYYETTRCHPKYPSYLFGDELGFP</sequence>
<keyword evidence="2" id="KW-0472">Membrane</keyword>
<keyword evidence="2" id="KW-1133">Transmembrane helix</keyword>
<protein>
    <recommendedName>
        <fullName evidence="5">Zinc finger, CCHC-type</fullName>
    </recommendedName>
</protein>
<gene>
    <name evidence="3" type="ORF">Tco_1121529</name>
</gene>
<evidence type="ECO:0000256" key="2">
    <source>
        <dbReference type="SAM" id="Phobius"/>
    </source>
</evidence>
<organism evidence="3 4">
    <name type="scientific">Tanacetum coccineum</name>
    <dbReference type="NCBI Taxonomy" id="301880"/>
    <lineage>
        <taxon>Eukaryota</taxon>
        <taxon>Viridiplantae</taxon>
        <taxon>Streptophyta</taxon>
        <taxon>Embryophyta</taxon>
        <taxon>Tracheophyta</taxon>
        <taxon>Spermatophyta</taxon>
        <taxon>Magnoliopsida</taxon>
        <taxon>eudicotyledons</taxon>
        <taxon>Gunneridae</taxon>
        <taxon>Pentapetalae</taxon>
        <taxon>asterids</taxon>
        <taxon>campanulids</taxon>
        <taxon>Asterales</taxon>
        <taxon>Asteraceae</taxon>
        <taxon>Asteroideae</taxon>
        <taxon>Anthemideae</taxon>
        <taxon>Anthemidinae</taxon>
        <taxon>Tanacetum</taxon>
    </lineage>
</organism>
<dbReference type="Proteomes" id="UP001151760">
    <property type="component" value="Unassembled WGS sequence"/>
</dbReference>
<reference evidence="3" key="1">
    <citation type="journal article" date="2022" name="Int. J. Mol. Sci.">
        <title>Draft Genome of Tanacetum Coccineum: Genomic Comparison of Closely Related Tanacetum-Family Plants.</title>
        <authorList>
            <person name="Yamashiro T."/>
            <person name="Shiraishi A."/>
            <person name="Nakayama K."/>
            <person name="Satake H."/>
        </authorList>
    </citation>
    <scope>NUCLEOTIDE SEQUENCE</scope>
</reference>